<reference evidence="2 3" key="2">
    <citation type="submission" date="2018-03" db="EMBL/GenBank/DDBJ databases">
        <title>The comparative genomics of Bifidobacterium callitrichos reflects dietary carbohydrate utilization within the common marmoset gut.</title>
        <authorList>
            <person name="Rani A."/>
        </authorList>
    </citation>
    <scope>NUCLEOTIDE SEQUENCE [LARGE SCALE GENOMIC DNA]</scope>
    <source>
        <strain evidence="2 3">UMA51805</strain>
    </source>
</reference>
<name>A0A2T3GAA6_9BIFI</name>
<dbReference type="Proteomes" id="UP000240228">
    <property type="component" value="Unassembled WGS sequence"/>
</dbReference>
<evidence type="ECO:0000313" key="3">
    <source>
        <dbReference type="Proteomes" id="UP000240228"/>
    </source>
</evidence>
<protein>
    <recommendedName>
        <fullName evidence="1">AAA domain-containing protein</fullName>
    </recommendedName>
</protein>
<dbReference type="EMBL" id="NWTX01000008">
    <property type="protein sequence ID" value="PST46426.1"/>
    <property type="molecule type" value="Genomic_DNA"/>
</dbReference>
<comment type="caution">
    <text evidence="2">The sequence shown here is derived from an EMBL/GenBank/DDBJ whole genome shotgun (WGS) entry which is preliminary data.</text>
</comment>
<feature type="domain" description="AAA" evidence="1">
    <location>
        <begin position="1"/>
        <end position="120"/>
    </location>
</feature>
<proteinExistence type="predicted"/>
<dbReference type="Pfam" id="PF13173">
    <property type="entry name" value="AAA_14"/>
    <property type="match status" value="1"/>
</dbReference>
<dbReference type="PANTHER" id="PTHR33295:SF20">
    <property type="entry name" value="ATPASE"/>
    <property type="match status" value="1"/>
</dbReference>
<dbReference type="InterPro" id="IPR027417">
    <property type="entry name" value="P-loop_NTPase"/>
</dbReference>
<accession>A0A2T3GAA6</accession>
<evidence type="ECO:0000313" key="2">
    <source>
        <dbReference type="EMBL" id="PST46426.1"/>
    </source>
</evidence>
<dbReference type="AlphaFoldDB" id="A0A2T3GAA6"/>
<dbReference type="InterPro" id="IPR041682">
    <property type="entry name" value="AAA_14"/>
</dbReference>
<sequence length="209" mass="23454">MRRCGKSSLLKLLGQRLVSTGVPSDHILTINLESFEFASFDRTQLHDRIMGLMHDHDRYYLLLDEVQLIDGWERVVNALRVDENVDIYLTGSNAHLLSRQLGTLLSGRYVEIRVFLLSFSRSFFDTPGNPIVTSRSNGTCDTAACRRSSIRGPTRNWHTPCSPASTTRYSYETSPSICRYAIPWCSMTSPDILPTPPAPPCPSPRSSTS</sequence>
<reference evidence="3" key="1">
    <citation type="submission" date="2017-09" db="EMBL/GenBank/DDBJ databases">
        <authorList>
            <person name="Sela D.A."/>
            <person name="Albert K."/>
        </authorList>
    </citation>
    <scope>NUCLEOTIDE SEQUENCE [LARGE SCALE GENOMIC DNA]</scope>
    <source>
        <strain evidence="3">UMA51805</strain>
    </source>
</reference>
<keyword evidence="3" id="KW-1185">Reference proteome</keyword>
<evidence type="ECO:0000259" key="1">
    <source>
        <dbReference type="Pfam" id="PF13173"/>
    </source>
</evidence>
<dbReference type="PANTHER" id="PTHR33295">
    <property type="entry name" value="ATPASE"/>
    <property type="match status" value="1"/>
</dbReference>
<organism evidence="2 3">
    <name type="scientific">Bifidobacterium callitrichos</name>
    <dbReference type="NCBI Taxonomy" id="762209"/>
    <lineage>
        <taxon>Bacteria</taxon>
        <taxon>Bacillati</taxon>
        <taxon>Actinomycetota</taxon>
        <taxon>Actinomycetes</taxon>
        <taxon>Bifidobacteriales</taxon>
        <taxon>Bifidobacteriaceae</taxon>
        <taxon>Bifidobacterium</taxon>
    </lineage>
</organism>
<gene>
    <name evidence="2" type="ORF">CPA40_05965</name>
</gene>
<dbReference type="SUPFAM" id="SSF52540">
    <property type="entry name" value="P-loop containing nucleoside triphosphate hydrolases"/>
    <property type="match status" value="1"/>
</dbReference>